<feature type="compositionally biased region" description="Polar residues" evidence="2">
    <location>
        <begin position="642"/>
        <end position="651"/>
    </location>
</feature>
<dbReference type="InterPro" id="IPR007219">
    <property type="entry name" value="XnlR_reg_dom"/>
</dbReference>
<feature type="compositionally biased region" description="Polar residues" evidence="2">
    <location>
        <begin position="757"/>
        <end position="775"/>
    </location>
</feature>
<evidence type="ECO:0000313" key="4">
    <source>
        <dbReference type="EMBL" id="KAK3331720.1"/>
    </source>
</evidence>
<dbReference type="GO" id="GO:0006351">
    <property type="term" value="P:DNA-templated transcription"/>
    <property type="evidence" value="ECO:0007669"/>
    <property type="project" value="InterPro"/>
</dbReference>
<feature type="domain" description="Xylanolytic transcriptional activator regulatory" evidence="3">
    <location>
        <begin position="323"/>
        <end position="491"/>
    </location>
</feature>
<feature type="region of interest" description="Disordered" evidence="2">
    <location>
        <begin position="578"/>
        <end position="605"/>
    </location>
</feature>
<evidence type="ECO:0000259" key="3">
    <source>
        <dbReference type="Pfam" id="PF04082"/>
    </source>
</evidence>
<proteinExistence type="predicted"/>
<dbReference type="PANTHER" id="PTHR46910:SF33">
    <property type="entry name" value="ZN(II)2CYS6 TRANSCRIPTION FACTOR (EUROFUNG)"/>
    <property type="match status" value="1"/>
</dbReference>
<dbReference type="GO" id="GO:0008270">
    <property type="term" value="F:zinc ion binding"/>
    <property type="evidence" value="ECO:0007669"/>
    <property type="project" value="InterPro"/>
</dbReference>
<feature type="region of interest" description="Disordered" evidence="2">
    <location>
        <begin position="870"/>
        <end position="926"/>
    </location>
</feature>
<evidence type="ECO:0000256" key="2">
    <source>
        <dbReference type="SAM" id="MobiDB-lite"/>
    </source>
</evidence>
<feature type="region of interest" description="Disordered" evidence="2">
    <location>
        <begin position="756"/>
        <end position="775"/>
    </location>
</feature>
<dbReference type="GO" id="GO:0003677">
    <property type="term" value="F:DNA binding"/>
    <property type="evidence" value="ECO:0007669"/>
    <property type="project" value="InterPro"/>
</dbReference>
<feature type="compositionally biased region" description="Low complexity" evidence="2">
    <location>
        <begin position="578"/>
        <end position="587"/>
    </location>
</feature>
<reference evidence="4" key="2">
    <citation type="submission" date="2023-06" db="EMBL/GenBank/DDBJ databases">
        <authorList>
            <consortium name="Lawrence Berkeley National Laboratory"/>
            <person name="Haridas S."/>
            <person name="Hensen N."/>
            <person name="Bonometti L."/>
            <person name="Westerberg I."/>
            <person name="Brannstrom I.O."/>
            <person name="Guillou S."/>
            <person name="Cros-Aarteil S."/>
            <person name="Calhoun S."/>
            <person name="Kuo A."/>
            <person name="Mondo S."/>
            <person name="Pangilinan J."/>
            <person name="Riley R."/>
            <person name="Labutti K."/>
            <person name="Andreopoulos B."/>
            <person name="Lipzen A."/>
            <person name="Chen C."/>
            <person name="Yanf M."/>
            <person name="Daum C."/>
            <person name="Ng V."/>
            <person name="Clum A."/>
            <person name="Steindorff A."/>
            <person name="Ohm R."/>
            <person name="Martin F."/>
            <person name="Silar P."/>
            <person name="Natvig D."/>
            <person name="Lalanne C."/>
            <person name="Gautier V."/>
            <person name="Ament-Velasquez S.L."/>
            <person name="Kruys A."/>
            <person name="Hutchinson M.I."/>
            <person name="Powell A.J."/>
            <person name="Barry K."/>
            <person name="Miller A.N."/>
            <person name="Grigoriev I.V."/>
            <person name="Debuchy R."/>
            <person name="Gladieux P."/>
            <person name="Thoren M.H."/>
            <person name="Johannesson H."/>
        </authorList>
    </citation>
    <scope>NUCLEOTIDE SEQUENCE</scope>
    <source>
        <strain evidence="4">SMH4131-1</strain>
    </source>
</reference>
<gene>
    <name evidence="4" type="ORF">B0T19DRAFT_472754</name>
</gene>
<protein>
    <recommendedName>
        <fullName evidence="3">Xylanolytic transcriptional activator regulatory domain-containing protein</fullName>
    </recommendedName>
</protein>
<dbReference type="GO" id="GO:0003700">
    <property type="term" value="F:DNA-binding transcription factor activity"/>
    <property type="evidence" value="ECO:0007669"/>
    <property type="project" value="InterPro"/>
</dbReference>
<comment type="caution">
    <text evidence="4">The sequence shown here is derived from an EMBL/GenBank/DDBJ whole genome shotgun (WGS) entry which is preliminary data.</text>
</comment>
<name>A0AAE0IVI1_9PEZI</name>
<dbReference type="InterPro" id="IPR050987">
    <property type="entry name" value="AtrR-like"/>
</dbReference>
<dbReference type="CDD" id="cd12148">
    <property type="entry name" value="fungal_TF_MHR"/>
    <property type="match status" value="1"/>
</dbReference>
<evidence type="ECO:0000256" key="1">
    <source>
        <dbReference type="ARBA" id="ARBA00023242"/>
    </source>
</evidence>
<keyword evidence="5" id="KW-1185">Reference proteome</keyword>
<sequence>MAEQEPGAKRREFRAECVRTAQTLRGSGLAPLAIYLLRTALGLRRHYYDDIRRKQTIAVYNRLAAGVFYSLALFRDFLEHNPVIISSPCQGFDDIQSRLIQMQDELSSLTNMVRDARITDPVPLDGGISSELAAQEHVGAVPSKVNSRTASTPLAQGHLVRDDTGSVEKYHGPWTLIARCRDFAADLATFFGNDDATLTRLVHQMSNHAQGQWTFDKPEDMEQQNHDQNRIGLPSRHILSVVVDSFLDRGEIGADIFLQSSLQKAIQKAYTNPASPESESWAVCFNLIILLVISTEQGTSKHDPFVQPLLHAVNAAAWRPALYMSQRLVNVQALALLSLVLQQLHSESLGDALFSQACILAQSLGLHQTGFGLGSSPLSDDESQERQKVYMSLYVRDFGSSIARGSLTWLPHSALQFPPPVRTKTENSKTDPLSPKTPTTTFFDRNQVAWYELSRIQSRLHRHIFPAETAPVLRPEHRVSSHSLRQSLELWSQKYGVPALSAPTTVNDISLHLAFLGTRMQILGAVDKTKKESTTSAQLLHDARLSALLLIVACAPQRDEDMLKRLNWLLNTRKAASNAATANSQTPPSSPSPTPSSLTMDSKPCATPWPQHVGVHRLALSFPVIAPFIIARNILGMEEGTSDNTGRNPSQMERDAFSEEHTHAIDVAEDFALLQALHTSFANVQTITANSSDNHAVKLGRVVQSLLDIIATVKNANPTESDARNLGLGNTYNNHFSPTTATNAIDPLLTPAISPRFQHSPQKPPQHSNHVPTTSFDTQMGLPEPASPDLSSAGATTAFLESPWANHTTTFSSRSPSASAAINLGGLTASSGSEPHAVTAVTSPEISFDFSQFINHMNPDSINGMVWEDPREHSDVSPTTPHGQGMHPMDGMGRRKHGKRQRTSFSLGDEEEEEENIAGGFAAQFA</sequence>
<dbReference type="Pfam" id="PF04082">
    <property type="entry name" value="Fungal_trans"/>
    <property type="match status" value="1"/>
</dbReference>
<dbReference type="Proteomes" id="UP001286456">
    <property type="component" value="Unassembled WGS sequence"/>
</dbReference>
<feature type="region of interest" description="Disordered" evidence="2">
    <location>
        <begin position="639"/>
        <end position="658"/>
    </location>
</feature>
<reference evidence="4" key="1">
    <citation type="journal article" date="2023" name="Mol. Phylogenet. Evol.">
        <title>Genome-scale phylogeny and comparative genomics of the fungal order Sordariales.</title>
        <authorList>
            <person name="Hensen N."/>
            <person name="Bonometti L."/>
            <person name="Westerberg I."/>
            <person name="Brannstrom I.O."/>
            <person name="Guillou S."/>
            <person name="Cros-Aarteil S."/>
            <person name="Calhoun S."/>
            <person name="Haridas S."/>
            <person name="Kuo A."/>
            <person name="Mondo S."/>
            <person name="Pangilinan J."/>
            <person name="Riley R."/>
            <person name="LaButti K."/>
            <person name="Andreopoulos B."/>
            <person name="Lipzen A."/>
            <person name="Chen C."/>
            <person name="Yan M."/>
            <person name="Daum C."/>
            <person name="Ng V."/>
            <person name="Clum A."/>
            <person name="Steindorff A."/>
            <person name="Ohm R.A."/>
            <person name="Martin F."/>
            <person name="Silar P."/>
            <person name="Natvig D.O."/>
            <person name="Lalanne C."/>
            <person name="Gautier V."/>
            <person name="Ament-Velasquez S.L."/>
            <person name="Kruys A."/>
            <person name="Hutchinson M.I."/>
            <person name="Powell A.J."/>
            <person name="Barry K."/>
            <person name="Miller A.N."/>
            <person name="Grigoriev I.V."/>
            <person name="Debuchy R."/>
            <person name="Gladieux P."/>
            <person name="Hiltunen Thoren M."/>
            <person name="Johannesson H."/>
        </authorList>
    </citation>
    <scope>NUCLEOTIDE SEQUENCE</scope>
    <source>
        <strain evidence="4">SMH4131-1</strain>
    </source>
</reference>
<keyword evidence="1" id="KW-0539">Nucleus</keyword>
<organism evidence="4 5">
    <name type="scientific">Cercophora scortea</name>
    <dbReference type="NCBI Taxonomy" id="314031"/>
    <lineage>
        <taxon>Eukaryota</taxon>
        <taxon>Fungi</taxon>
        <taxon>Dikarya</taxon>
        <taxon>Ascomycota</taxon>
        <taxon>Pezizomycotina</taxon>
        <taxon>Sordariomycetes</taxon>
        <taxon>Sordariomycetidae</taxon>
        <taxon>Sordariales</taxon>
        <taxon>Lasiosphaeriaceae</taxon>
        <taxon>Cercophora</taxon>
    </lineage>
</organism>
<evidence type="ECO:0000313" key="5">
    <source>
        <dbReference type="Proteomes" id="UP001286456"/>
    </source>
</evidence>
<accession>A0AAE0IVI1</accession>
<dbReference type="EMBL" id="JAUEPO010000002">
    <property type="protein sequence ID" value="KAK3331720.1"/>
    <property type="molecule type" value="Genomic_DNA"/>
</dbReference>
<dbReference type="PANTHER" id="PTHR46910">
    <property type="entry name" value="TRANSCRIPTION FACTOR PDR1"/>
    <property type="match status" value="1"/>
</dbReference>
<dbReference type="AlphaFoldDB" id="A0AAE0IVI1"/>